<dbReference type="EMBL" id="DS178292">
    <property type="protein sequence ID" value="EHS63662.1"/>
    <property type="molecule type" value="Genomic_DNA"/>
</dbReference>
<feature type="compositionally biased region" description="Basic and acidic residues" evidence="1">
    <location>
        <begin position="405"/>
        <end position="416"/>
    </location>
</feature>
<dbReference type="PANTHER" id="PTHR31912">
    <property type="entry name" value="IP13529P"/>
    <property type="match status" value="1"/>
</dbReference>
<organism evidence="2 3">
    <name type="scientific">Puccinia graminis f. sp. tritici (strain CRL 75-36-700-3 / race SCCL)</name>
    <name type="common">Black stem rust fungus</name>
    <dbReference type="NCBI Taxonomy" id="418459"/>
    <lineage>
        <taxon>Eukaryota</taxon>
        <taxon>Fungi</taxon>
        <taxon>Dikarya</taxon>
        <taxon>Basidiomycota</taxon>
        <taxon>Pucciniomycotina</taxon>
        <taxon>Pucciniomycetes</taxon>
        <taxon>Pucciniales</taxon>
        <taxon>Pucciniaceae</taxon>
        <taxon>Puccinia</taxon>
    </lineage>
</organism>
<protein>
    <submittedName>
        <fullName evidence="2">Uncharacterized protein</fullName>
    </submittedName>
</protein>
<dbReference type="OrthoDB" id="3039677at2759"/>
<dbReference type="HOGENOM" id="CLU_021221_0_0_1"/>
<proteinExistence type="predicted"/>
<dbReference type="RefSeq" id="XP_003889598.1">
    <property type="nucleotide sequence ID" value="XM_003889549.1"/>
</dbReference>
<feature type="region of interest" description="Disordered" evidence="1">
    <location>
        <begin position="110"/>
        <end position="132"/>
    </location>
</feature>
<feature type="region of interest" description="Disordered" evidence="1">
    <location>
        <begin position="398"/>
        <end position="432"/>
    </location>
</feature>
<evidence type="ECO:0000256" key="1">
    <source>
        <dbReference type="SAM" id="MobiDB-lite"/>
    </source>
</evidence>
<dbReference type="InParanoid" id="H6QSD4"/>
<evidence type="ECO:0000313" key="3">
    <source>
        <dbReference type="Proteomes" id="UP000008783"/>
    </source>
</evidence>
<dbReference type="VEuPathDB" id="FungiDB:PGTG_21671"/>
<feature type="region of interest" description="Disordered" evidence="1">
    <location>
        <begin position="556"/>
        <end position="578"/>
    </location>
</feature>
<dbReference type="KEGG" id="pgr:PGTG_21671"/>
<dbReference type="GeneID" id="13542686"/>
<reference evidence="3" key="1">
    <citation type="journal article" date="2011" name="Proc. Natl. Acad. Sci. U.S.A.">
        <title>Obligate biotrophy features unraveled by the genomic analysis of rust fungi.</title>
        <authorList>
            <person name="Duplessis S."/>
            <person name="Cuomo C.A."/>
            <person name="Lin Y.-C."/>
            <person name="Aerts A."/>
            <person name="Tisserant E."/>
            <person name="Veneault-Fourrey C."/>
            <person name="Joly D.L."/>
            <person name="Hacquard S."/>
            <person name="Amselem J."/>
            <person name="Cantarel B.L."/>
            <person name="Chiu R."/>
            <person name="Coutinho P.M."/>
            <person name="Feau N."/>
            <person name="Field M."/>
            <person name="Frey P."/>
            <person name="Gelhaye E."/>
            <person name="Goldberg J."/>
            <person name="Grabherr M.G."/>
            <person name="Kodira C.D."/>
            <person name="Kohler A."/>
            <person name="Kuees U."/>
            <person name="Lindquist E.A."/>
            <person name="Lucas S.M."/>
            <person name="Mago R."/>
            <person name="Mauceli E."/>
            <person name="Morin E."/>
            <person name="Murat C."/>
            <person name="Pangilinan J.L."/>
            <person name="Park R."/>
            <person name="Pearson M."/>
            <person name="Quesneville H."/>
            <person name="Rouhier N."/>
            <person name="Sakthikumar S."/>
            <person name="Salamov A.A."/>
            <person name="Schmutz J."/>
            <person name="Selles B."/>
            <person name="Shapiro H."/>
            <person name="Tanguay P."/>
            <person name="Tuskan G.A."/>
            <person name="Henrissat B."/>
            <person name="Van de Peer Y."/>
            <person name="Rouze P."/>
            <person name="Ellis J.G."/>
            <person name="Dodds P.N."/>
            <person name="Schein J.E."/>
            <person name="Zhong S."/>
            <person name="Hamelin R.C."/>
            <person name="Grigoriev I.V."/>
            <person name="Szabo L.J."/>
            <person name="Martin F."/>
        </authorList>
    </citation>
    <scope>NUCLEOTIDE SEQUENCE [LARGE SCALE GENOMIC DNA]</scope>
    <source>
        <strain evidence="3">CRL 75-36-700-3 / race SCCL</strain>
    </source>
</reference>
<dbReference type="PANTHER" id="PTHR31912:SF34">
    <property type="entry name" value="NOTOCHORD-RELATED PROTEIN"/>
    <property type="match status" value="1"/>
</dbReference>
<keyword evidence="3" id="KW-1185">Reference proteome</keyword>
<feature type="compositionally biased region" description="Low complexity" evidence="1">
    <location>
        <begin position="116"/>
        <end position="125"/>
    </location>
</feature>
<evidence type="ECO:0000313" key="2">
    <source>
        <dbReference type="EMBL" id="EHS63662.1"/>
    </source>
</evidence>
<dbReference type="AlphaFoldDB" id="H6QSD4"/>
<dbReference type="Proteomes" id="UP000008783">
    <property type="component" value="Unassembled WGS sequence"/>
</dbReference>
<sequence>MGTTTQQPWKSQASHCGHLGVAAGRSNIMTIQTNFRFPRDTSDLIDCSLDPTTRSDSQNHQVFMEVCICSRCIINTILNDEGQPISGKYLTTRNIAKHLSEDYKRFAEVKHHTSNQPDPQSDSPSVEITESSGYSEESRVFEGLDQNEHNFHLFDVSRENCRTAITALFNILKETIRQRTSNQSLLKMPRDPRTLISKANLEIELVESICCGACFHLYPNNTNTPLLCEYAPFAHSQRCNEELYKQIRTQSGFKDLGRFPNPKHLYPSTVRPISVWLNWLLKKPDIKTAINAWKDEILRSDGALVDVQHGSIYRNVEWELSPTPSEDSASDDTASSLNNIPPLNLILSLFVDWFNPRGDRISGKVESTGVFALTYLKYMPSTDHPWAIFARHKHYKSPSQANCRRAKDSRDRHNDQDTSIPRRLTGPGPTSLFDWRSSPKTKKVAGFASPNATSFCTWCHAKHDTLEKLQIAAIRRKGKTIRASRKSRDAKSTAAQDTILKQTGVRWSELNRLRYWNPTKHIVLGIMHNWLEGVLQTHWRYRWKFLAITQSKSQKRRRTHTSFPTNKRQREESDEAPDILMDGGDEGGFFSQDDILNFRTAMRQVVLPPGLSTLPPNLGEERHGKLKASQWYTLFACIMPLIIFELYLDDIRNIDPNSNRAWFIMNTAYLMQCTHILFAREVTNNQITQFEENYNKYSETVGGLFANVKVQPNHHCALHIPEQMRLWGPLSRVAEFAGERLIGFLQKIKTNNLIGVYII</sequence>
<dbReference type="STRING" id="418459.H6QSD4"/>
<accession>H6QSD4</accession>
<gene>
    <name evidence="2" type="ORF">PGTG_21671</name>
</gene>
<name>H6QSD4_PUCGT</name>